<dbReference type="RefSeq" id="WP_171580911.1">
    <property type="nucleotide sequence ID" value="NZ_JAAVLX010000006.1"/>
</dbReference>
<name>A0A7Y4LXF0_9BRAD</name>
<feature type="compositionally biased region" description="Pro residues" evidence="1">
    <location>
        <begin position="531"/>
        <end position="544"/>
    </location>
</feature>
<accession>A0A7Y4LXF0</accession>
<dbReference type="CDD" id="cd01829">
    <property type="entry name" value="SGNH_hydrolase_peri2"/>
    <property type="match status" value="1"/>
</dbReference>
<feature type="region of interest" description="Disordered" evidence="1">
    <location>
        <begin position="175"/>
        <end position="248"/>
    </location>
</feature>
<protein>
    <submittedName>
        <fullName evidence="2">DUF459 domain-containing protein</fullName>
    </submittedName>
</protein>
<feature type="region of interest" description="Disordered" evidence="1">
    <location>
        <begin position="462"/>
        <end position="571"/>
    </location>
</feature>
<dbReference type="Pfam" id="PF04311">
    <property type="entry name" value="DUF459"/>
    <property type="match status" value="2"/>
</dbReference>
<dbReference type="SUPFAM" id="SSF52266">
    <property type="entry name" value="SGNH hydrolase"/>
    <property type="match status" value="1"/>
</dbReference>
<organism evidence="2 3">
    <name type="scientific">Bradyrhizobium australiense</name>
    <dbReference type="NCBI Taxonomy" id="2721161"/>
    <lineage>
        <taxon>Bacteria</taxon>
        <taxon>Pseudomonadati</taxon>
        <taxon>Pseudomonadota</taxon>
        <taxon>Alphaproteobacteria</taxon>
        <taxon>Hyphomicrobiales</taxon>
        <taxon>Nitrobacteraceae</taxon>
        <taxon>Bradyrhizobium</taxon>
    </lineage>
</organism>
<dbReference type="EMBL" id="JAAVLX010000006">
    <property type="protein sequence ID" value="NOJ41655.1"/>
    <property type="molecule type" value="Genomic_DNA"/>
</dbReference>
<dbReference type="GO" id="GO:0016788">
    <property type="term" value="F:hydrolase activity, acting on ester bonds"/>
    <property type="evidence" value="ECO:0007669"/>
    <property type="project" value="UniProtKB-ARBA"/>
</dbReference>
<dbReference type="InterPro" id="IPR007407">
    <property type="entry name" value="DUF459"/>
</dbReference>
<dbReference type="AlphaFoldDB" id="A0A7Y4LXF0"/>
<evidence type="ECO:0000313" key="3">
    <source>
        <dbReference type="Proteomes" id="UP000544122"/>
    </source>
</evidence>
<feature type="compositionally biased region" description="Basic and acidic residues" evidence="1">
    <location>
        <begin position="175"/>
        <end position="221"/>
    </location>
</feature>
<dbReference type="Gene3D" id="3.40.50.1110">
    <property type="entry name" value="SGNH hydrolase"/>
    <property type="match status" value="1"/>
</dbReference>
<dbReference type="Proteomes" id="UP000544122">
    <property type="component" value="Unassembled WGS sequence"/>
</dbReference>
<evidence type="ECO:0000313" key="2">
    <source>
        <dbReference type="EMBL" id="NOJ41655.1"/>
    </source>
</evidence>
<proteinExistence type="predicted"/>
<gene>
    <name evidence="2" type="ORF">HCN58_19065</name>
</gene>
<sequence length="571" mass="60594">MRKPKSFLRVFTDTGPLVALAVAIALLVGIVGPASAQFFNFGGFGGPPQRQAPQRGGGWFGGDFFSPFQQQAPQAPRQDFSRAPAPAKRDTVPERNVLVLGDAMADWLAYGLEDAYAEQPDMGVIRKHKTVSGLIKYQPRGEPADWVAAAKGILATEKPDAIVVMLGLNDRQAIREPVTEKKTDKKEDKKDARGKTDAKPADAKKPEGSADAAKHDDKPIDAELSPDDAADNDTPQTAAPDKTARSGGGLYEFRDERWVELYAKKIEELIGVLKSKGVPVLWVGLPAIRGQKGTADMLFLDALYRDGAGKAGITYVDIWDGFVDEAGRFLQKGPDFEGQIRQLRTADGVFFTKPGARKLAHYVEREVTRLLAARSGPIAVPIEPATPEANVAPGQPAPRPLAGPVMPLVASSVGTDQLLGGPGSRPAAVDALAARTLVKGEALAPPAGRADDYLWPRREIGREPAKGDTPVAATSPSGTTAAAPAQKQLLLPPPQQTLQQQQKRQPPMQIRPAQNNGPSLRDFFGGFGAAPRPPAPPAAAPPRGPAAAPGAPRPPGNVGRSAEVPPGNFMR</sequence>
<evidence type="ECO:0000256" key="1">
    <source>
        <dbReference type="SAM" id="MobiDB-lite"/>
    </source>
</evidence>
<comment type="caution">
    <text evidence="2">The sequence shown here is derived from an EMBL/GenBank/DDBJ whole genome shotgun (WGS) entry which is preliminary data.</text>
</comment>
<keyword evidence="3" id="KW-1185">Reference proteome</keyword>
<reference evidence="2 3" key="1">
    <citation type="submission" date="2020-03" db="EMBL/GenBank/DDBJ databases">
        <title>Bradyrhizobium diversity isolated from nodules of Indigofera sp.</title>
        <authorList>
            <person name="Klepa M."/>
            <person name="Helene L."/>
            <person name="Hungria M."/>
        </authorList>
    </citation>
    <scope>NUCLEOTIDE SEQUENCE [LARGE SCALE GENOMIC DNA]</scope>
    <source>
        <strain evidence="2 3">WSM 1791</strain>
    </source>
</reference>
<feature type="compositionally biased region" description="Low complexity" evidence="1">
    <location>
        <begin position="469"/>
        <end position="507"/>
    </location>
</feature>
<dbReference type="InterPro" id="IPR036514">
    <property type="entry name" value="SGNH_hydro_sf"/>
</dbReference>